<sequence>MSYKLYMILLGFSLLFACKQSLRTEEIEGKWLYQKVEFLRQNPIIITEGEELKADEPYVVFEKSGKAKIVSSGKILSEGTFVLDGDIIRYEEVLPDGQKRAIPFLVKELNAQKLVFETMDQDTKRITAKKIKF</sequence>
<keyword evidence="2" id="KW-1185">Reference proteome</keyword>
<protein>
    <recommendedName>
        <fullName evidence="3">Lipocalin-like protein</fullName>
    </recommendedName>
</protein>
<evidence type="ECO:0000313" key="1">
    <source>
        <dbReference type="EMBL" id="QEK51670.1"/>
    </source>
</evidence>
<name>A0A5C0VKJ6_9SPHI</name>
<dbReference type="Proteomes" id="UP000323653">
    <property type="component" value="Chromosome"/>
</dbReference>
<dbReference type="AlphaFoldDB" id="A0A5C0VKJ6"/>
<dbReference type="KEGG" id="pej:FYC62_08365"/>
<evidence type="ECO:0000313" key="2">
    <source>
        <dbReference type="Proteomes" id="UP000323653"/>
    </source>
</evidence>
<reference evidence="1 2" key="1">
    <citation type="submission" date="2019-08" db="EMBL/GenBank/DDBJ databases">
        <title>Pedobacter sp. nov., isolated from Han river, South Korea.</title>
        <authorList>
            <person name="Lee D.-H."/>
            <person name="Kim Y.-S."/>
            <person name="Hwang E.-M."/>
            <person name="Le Tran T.C."/>
            <person name="Cha C.-J."/>
        </authorList>
    </citation>
    <scope>NUCLEOTIDE SEQUENCE [LARGE SCALE GENOMIC DNA]</scope>
    <source>
        <strain evidence="1 2">CJ43</strain>
    </source>
</reference>
<dbReference type="RefSeq" id="WP_149074624.1">
    <property type="nucleotide sequence ID" value="NZ_CP043329.1"/>
</dbReference>
<evidence type="ECO:0008006" key="3">
    <source>
        <dbReference type="Google" id="ProtNLM"/>
    </source>
</evidence>
<proteinExistence type="predicted"/>
<organism evidence="1 2">
    <name type="scientific">Pedobacter aquae</name>
    <dbReference type="NCBI Taxonomy" id="2605747"/>
    <lineage>
        <taxon>Bacteria</taxon>
        <taxon>Pseudomonadati</taxon>
        <taxon>Bacteroidota</taxon>
        <taxon>Sphingobacteriia</taxon>
        <taxon>Sphingobacteriales</taxon>
        <taxon>Sphingobacteriaceae</taxon>
        <taxon>Pedobacter</taxon>
    </lineage>
</organism>
<dbReference type="EMBL" id="CP043329">
    <property type="protein sequence ID" value="QEK51670.1"/>
    <property type="molecule type" value="Genomic_DNA"/>
</dbReference>
<gene>
    <name evidence="1" type="ORF">FYC62_08365</name>
</gene>
<dbReference type="PROSITE" id="PS51257">
    <property type="entry name" value="PROKAR_LIPOPROTEIN"/>
    <property type="match status" value="1"/>
</dbReference>
<accession>A0A5C0VKJ6</accession>